<dbReference type="GO" id="GO:0006508">
    <property type="term" value="P:proteolysis"/>
    <property type="evidence" value="ECO:0007669"/>
    <property type="project" value="InterPro"/>
</dbReference>
<sequence>FLATPIANVIIGKVTEQVGQTCRSNPFEGIVGLCYDTDQDEIQPTLVDQFVEKRVIERPTFSIWLNPQVPETTHPPGYLILGGLDPSFHVGKLFYVDVNAYDSQFWAVMVDGFQVGESEFVEDNTFAVIDSGSPWIQISPDSLKEIHQIVKPIRYSDGFHFVDCSTMLQLPVIDFHLSGGQRLSLEPEYYVFKDEWRCVRTDDTVDQAPMAKRLIAQRPPLEANQNSYILHSVIRIDKNHMSLPFYPYTVSEMRLTWNPADFSRQLIRLHQAASGSNYYDIRDIAIHCEKSQTRDLAGFKNHRKPSQASRFFFMRWCEGDHHKRGMQLGFRFYQTPNTNYIPCSYSNDPTGLKQTSRYKIPRELSDTAVSNVLIGNVQQECGEKCSSLPFDGIIGLCYDSVINGLDPKLLDQLLVNDVIETLLFSLWLNPDPESNLPSGWLLLGGVDPNFHVGEMFYVRAVMNNEQNWIVLVDGFQVGESKFVHNHMAAVIDSGCPWIQLSADALAVIHQIITPIRFKDGFHYIDCSKISQLPVIHFILLGGQRLSLGPEYYVYKATECAAPSCLMFSCLPRRQKKQDTNESMRTIRQLNVLHQAASCSSCFSNLMSSALRLFNFVLRTDLDDTLVIIELRQDLWPMDRMLPPNQRAYFKVN</sequence>
<proteinExistence type="inferred from homology"/>
<dbReference type="Proteomes" id="UP000008909">
    <property type="component" value="Unassembled WGS sequence"/>
</dbReference>
<evidence type="ECO:0000313" key="4">
    <source>
        <dbReference type="Proteomes" id="UP000008909"/>
    </source>
</evidence>
<feature type="domain" description="Peptidase A1" evidence="2">
    <location>
        <begin position="265"/>
        <end position="603"/>
    </location>
</feature>
<dbReference type="EMBL" id="DF142830">
    <property type="protein sequence ID" value="GAA47217.1"/>
    <property type="molecule type" value="Genomic_DNA"/>
</dbReference>
<reference key="2">
    <citation type="submission" date="2011-10" db="EMBL/GenBank/DDBJ databases">
        <title>The genome and transcriptome sequence of Clonorchis sinensis provide insights into the carcinogenic liver fluke.</title>
        <authorList>
            <person name="Wang X."/>
            <person name="Huang Y."/>
            <person name="Chen W."/>
            <person name="Liu H."/>
            <person name="Guo L."/>
            <person name="Chen Y."/>
            <person name="Luo F."/>
            <person name="Zhou W."/>
            <person name="Sun J."/>
            <person name="Mao Q."/>
            <person name="Liang P."/>
            <person name="Zhou C."/>
            <person name="Tian Y."/>
            <person name="Men J."/>
            <person name="Lv X."/>
            <person name="Huang L."/>
            <person name="Zhou J."/>
            <person name="Hu Y."/>
            <person name="Li R."/>
            <person name="Zhang F."/>
            <person name="Lei H."/>
            <person name="Li X."/>
            <person name="Hu X."/>
            <person name="Liang C."/>
            <person name="Xu J."/>
            <person name="Wu Z."/>
            <person name="Yu X."/>
        </authorList>
    </citation>
    <scope>NUCLEOTIDE SEQUENCE</scope>
    <source>
        <strain>Henan</strain>
    </source>
</reference>
<dbReference type="Gene3D" id="2.40.70.10">
    <property type="entry name" value="Acid Proteases"/>
    <property type="match status" value="2"/>
</dbReference>
<organism evidence="3 4">
    <name type="scientific">Clonorchis sinensis</name>
    <name type="common">Chinese liver fluke</name>
    <dbReference type="NCBI Taxonomy" id="79923"/>
    <lineage>
        <taxon>Eukaryota</taxon>
        <taxon>Metazoa</taxon>
        <taxon>Spiralia</taxon>
        <taxon>Lophotrochozoa</taxon>
        <taxon>Platyhelminthes</taxon>
        <taxon>Trematoda</taxon>
        <taxon>Digenea</taxon>
        <taxon>Opisthorchiida</taxon>
        <taxon>Opisthorchiata</taxon>
        <taxon>Opisthorchiidae</taxon>
        <taxon>Clonorchis</taxon>
    </lineage>
</organism>
<dbReference type="InterPro" id="IPR034164">
    <property type="entry name" value="Pepsin-like_dom"/>
</dbReference>
<dbReference type="AlphaFoldDB" id="G7Y2M0"/>
<feature type="domain" description="Peptidase A1" evidence="2">
    <location>
        <begin position="1"/>
        <end position="246"/>
    </location>
</feature>
<dbReference type="SUPFAM" id="SSF50630">
    <property type="entry name" value="Acid proteases"/>
    <property type="match status" value="2"/>
</dbReference>
<evidence type="ECO:0000259" key="2">
    <source>
        <dbReference type="PROSITE" id="PS51767"/>
    </source>
</evidence>
<gene>
    <name evidence="3" type="ORF">CLF_100093</name>
</gene>
<name>G7Y2M0_CLOSI</name>
<comment type="similarity">
    <text evidence="1">Belongs to the peptidase A1 family.</text>
</comment>
<dbReference type="InterPro" id="IPR021109">
    <property type="entry name" value="Peptidase_aspartic_dom_sf"/>
</dbReference>
<accession>G7Y2M0</accession>
<dbReference type="CDD" id="cd05471">
    <property type="entry name" value="pepsin_like"/>
    <property type="match status" value="2"/>
</dbReference>
<dbReference type="PANTHER" id="PTHR47966">
    <property type="entry name" value="BETA-SITE APP-CLEAVING ENZYME, ISOFORM A-RELATED"/>
    <property type="match status" value="1"/>
</dbReference>
<dbReference type="GO" id="GO:0004190">
    <property type="term" value="F:aspartic-type endopeptidase activity"/>
    <property type="evidence" value="ECO:0007669"/>
    <property type="project" value="InterPro"/>
</dbReference>
<dbReference type="Pfam" id="PF00026">
    <property type="entry name" value="Asp"/>
    <property type="match status" value="2"/>
</dbReference>
<protein>
    <submittedName>
        <fullName evidence="3">Cathepsin D</fullName>
    </submittedName>
</protein>
<dbReference type="InterPro" id="IPR033121">
    <property type="entry name" value="PEPTIDASE_A1"/>
</dbReference>
<keyword evidence="4" id="KW-1185">Reference proteome</keyword>
<evidence type="ECO:0000313" key="3">
    <source>
        <dbReference type="EMBL" id="GAA47217.1"/>
    </source>
</evidence>
<feature type="non-terminal residue" evidence="3">
    <location>
        <position position="1"/>
    </location>
</feature>
<dbReference type="PANTHER" id="PTHR47966:SF51">
    <property type="entry name" value="BETA-SITE APP-CLEAVING ENZYME, ISOFORM A-RELATED"/>
    <property type="match status" value="1"/>
</dbReference>
<reference evidence="3" key="1">
    <citation type="journal article" date="2011" name="Genome Biol.">
        <title>The draft genome of the carcinogenic human liver fluke Clonorchis sinensis.</title>
        <authorList>
            <person name="Wang X."/>
            <person name="Chen W."/>
            <person name="Huang Y."/>
            <person name="Sun J."/>
            <person name="Men J."/>
            <person name="Liu H."/>
            <person name="Luo F."/>
            <person name="Guo L."/>
            <person name="Lv X."/>
            <person name="Deng C."/>
            <person name="Zhou C."/>
            <person name="Fan Y."/>
            <person name="Li X."/>
            <person name="Huang L."/>
            <person name="Hu Y."/>
            <person name="Liang C."/>
            <person name="Hu X."/>
            <person name="Xu J."/>
            <person name="Yu X."/>
        </authorList>
    </citation>
    <scope>NUCLEOTIDE SEQUENCE [LARGE SCALE GENOMIC DNA]</scope>
    <source>
        <strain evidence="3">Henan</strain>
    </source>
</reference>
<evidence type="ECO:0000256" key="1">
    <source>
        <dbReference type="ARBA" id="ARBA00007447"/>
    </source>
</evidence>
<dbReference type="InterPro" id="IPR001461">
    <property type="entry name" value="Aspartic_peptidase_A1"/>
</dbReference>
<dbReference type="PROSITE" id="PS51767">
    <property type="entry name" value="PEPTIDASE_A1"/>
    <property type="match status" value="2"/>
</dbReference>